<dbReference type="PANTHER" id="PTHR36573">
    <property type="entry name" value="INTERMEMBRANE PHOSPHOLIPID TRANSPORT SYSTEM BINDING PROTEIN MLAC"/>
    <property type="match status" value="1"/>
</dbReference>
<dbReference type="Proteomes" id="UP000192342">
    <property type="component" value="Unassembled WGS sequence"/>
</dbReference>
<dbReference type="EMBL" id="AQQV01000002">
    <property type="protein sequence ID" value="ORE87362.1"/>
    <property type="molecule type" value="Genomic_DNA"/>
</dbReference>
<reference evidence="2 3" key="1">
    <citation type="submission" date="2013-04" db="EMBL/GenBank/DDBJ databases">
        <title>Oceanococcus atlanticus 22II-S10r2 Genome Sequencing.</title>
        <authorList>
            <person name="Lai Q."/>
            <person name="Li G."/>
            <person name="Shao Z."/>
        </authorList>
    </citation>
    <scope>NUCLEOTIDE SEQUENCE [LARGE SCALE GENOMIC DNA]</scope>
    <source>
        <strain evidence="2 3">22II-S10r2</strain>
    </source>
</reference>
<feature type="chain" id="PRO_5012824414" evidence="1">
    <location>
        <begin position="22"/>
        <end position="210"/>
    </location>
</feature>
<dbReference type="AlphaFoldDB" id="A0A1Y1SFQ1"/>
<organism evidence="2 3">
    <name type="scientific">Oceanococcus atlanticus</name>
    <dbReference type="NCBI Taxonomy" id="1317117"/>
    <lineage>
        <taxon>Bacteria</taxon>
        <taxon>Pseudomonadati</taxon>
        <taxon>Pseudomonadota</taxon>
        <taxon>Gammaproteobacteria</taxon>
        <taxon>Chromatiales</taxon>
        <taxon>Oceanococcaceae</taxon>
        <taxon>Oceanococcus</taxon>
    </lineage>
</organism>
<sequence>MKIQLLAAAVLAFASATAVHAQGAASDAKTSTQNASPNAVISSVAEELLGRIKKDRDALDKDPQRLYAMVDEVVLPYFDFPLMSRLVLGPAWDKADSAQQKRFMDGFKTLLVKTYGNALLQYSNEQVSFAEAEPGSKPDRASVASTIQSPGADPVTMHYRMRQKDGQWLVYDVVVDNISLVTNYRGTYASEIKRGGLESLIDKLEKQAAG</sequence>
<dbReference type="Pfam" id="PF05494">
    <property type="entry name" value="MlaC"/>
    <property type="match status" value="1"/>
</dbReference>
<dbReference type="RefSeq" id="WP_083561604.1">
    <property type="nucleotide sequence ID" value="NZ_AQQV01000002.1"/>
</dbReference>
<name>A0A1Y1SFQ1_9GAMM</name>
<evidence type="ECO:0000256" key="1">
    <source>
        <dbReference type="SAM" id="SignalP"/>
    </source>
</evidence>
<keyword evidence="1" id="KW-0732">Signal</keyword>
<dbReference type="PANTHER" id="PTHR36573:SF1">
    <property type="entry name" value="INTERMEMBRANE PHOSPHOLIPID TRANSPORT SYSTEM BINDING PROTEIN MLAC"/>
    <property type="match status" value="1"/>
</dbReference>
<dbReference type="InterPro" id="IPR008869">
    <property type="entry name" value="MlaC/ttg2D"/>
</dbReference>
<evidence type="ECO:0000313" key="2">
    <source>
        <dbReference type="EMBL" id="ORE87362.1"/>
    </source>
</evidence>
<comment type="caution">
    <text evidence="2">The sequence shown here is derived from an EMBL/GenBank/DDBJ whole genome shotgun (WGS) entry which is preliminary data.</text>
</comment>
<protein>
    <submittedName>
        <fullName evidence="2">Organic solvent resistance ABC transporter auxiliary protein</fullName>
    </submittedName>
</protein>
<dbReference type="STRING" id="1317117.ATO7_09982"/>
<dbReference type="InterPro" id="IPR042245">
    <property type="entry name" value="Tgt2/MlaC_sf"/>
</dbReference>
<keyword evidence="3" id="KW-1185">Reference proteome</keyword>
<gene>
    <name evidence="2" type="ORF">ATO7_09982</name>
</gene>
<evidence type="ECO:0000313" key="3">
    <source>
        <dbReference type="Proteomes" id="UP000192342"/>
    </source>
</evidence>
<feature type="signal peptide" evidence="1">
    <location>
        <begin position="1"/>
        <end position="21"/>
    </location>
</feature>
<proteinExistence type="predicted"/>
<dbReference type="PIRSF" id="PIRSF004649">
    <property type="entry name" value="MlaC"/>
    <property type="match status" value="1"/>
</dbReference>
<dbReference type="Gene3D" id="3.10.450.710">
    <property type="entry name" value="Tgt2/MlaC"/>
    <property type="match status" value="1"/>
</dbReference>
<dbReference type="OrthoDB" id="9787053at2"/>
<accession>A0A1Y1SFQ1</accession>